<sequence length="410" mass="43550">MPEHYDARETESPAARDAALFARLPDILAAALRSPGYAAHLGEIDPAAITDRTALARLPVLRKSEMPEKQRGALPFGGFVPGEPGRFPRLFTSPGPIFEPQRSGEDPWGGARCLFAAGFRPGDVVLNTFGYHLTPGGFIFDTAARALGCAVIPAGPGNTEQQLDLIEAYRPTGYCGTPDFLRILVEAGRAAGRNISSLRRSVVSGAAFPKSLQEIVAGFGIAAYQAYATADVGFIAYETSARDGLVVNEDLILEIVRPGTGDPVPEGEVGEIVVTVLDPDRPLIRYALGDLTAALGHASSCGRTAPRIRGWMGRADQAAKVKGMFVRPEQVAELARRHPELKRLRLVVTRADETDAMTLKAETAEPGRALADAVAESLQAVTKLRGAVELVAPGSLPNDGKVIADERPTG</sequence>
<dbReference type="RefSeq" id="WP_015927050.1">
    <property type="nucleotide sequence ID" value="NC_011894.1"/>
</dbReference>
<dbReference type="AlphaFoldDB" id="B8IAU5"/>
<dbReference type="eggNOG" id="COG1541">
    <property type="taxonomic scope" value="Bacteria"/>
</dbReference>
<evidence type="ECO:0000313" key="3">
    <source>
        <dbReference type="Proteomes" id="UP000008207"/>
    </source>
</evidence>
<reference evidence="2 3" key="1">
    <citation type="submission" date="2009-01" db="EMBL/GenBank/DDBJ databases">
        <title>Complete sequence of chromosome of Methylobacterium nodulans ORS 2060.</title>
        <authorList>
            <consortium name="US DOE Joint Genome Institute"/>
            <person name="Lucas S."/>
            <person name="Copeland A."/>
            <person name="Lapidus A."/>
            <person name="Glavina del Rio T."/>
            <person name="Dalin E."/>
            <person name="Tice H."/>
            <person name="Bruce D."/>
            <person name="Goodwin L."/>
            <person name="Pitluck S."/>
            <person name="Sims D."/>
            <person name="Brettin T."/>
            <person name="Detter J.C."/>
            <person name="Han C."/>
            <person name="Larimer F."/>
            <person name="Land M."/>
            <person name="Hauser L."/>
            <person name="Kyrpides N."/>
            <person name="Ivanova N."/>
            <person name="Marx C.J."/>
            <person name="Richardson P."/>
        </authorList>
    </citation>
    <scope>NUCLEOTIDE SEQUENCE [LARGE SCALE GENOMIC DNA]</scope>
    <source>
        <strain evidence="3">LMG 21967 / CNCM I-2342 / ORS 2060</strain>
    </source>
</reference>
<dbReference type="PANTHER" id="PTHR43845">
    <property type="entry name" value="BLR5969 PROTEIN"/>
    <property type="match status" value="1"/>
</dbReference>
<dbReference type="KEGG" id="mno:Mnod_0294"/>
<keyword evidence="2" id="KW-0436">Ligase</keyword>
<dbReference type="STRING" id="460265.Mnod_0294"/>
<accession>B8IAU5</accession>
<evidence type="ECO:0000259" key="1">
    <source>
        <dbReference type="Pfam" id="PF00501"/>
    </source>
</evidence>
<dbReference type="Gene3D" id="3.40.50.12780">
    <property type="entry name" value="N-terminal domain of ligase-like"/>
    <property type="match status" value="1"/>
</dbReference>
<gene>
    <name evidence="2" type="ordered locus">Mnod_0294</name>
</gene>
<dbReference type="GO" id="GO:0016874">
    <property type="term" value="F:ligase activity"/>
    <property type="evidence" value="ECO:0007669"/>
    <property type="project" value="UniProtKB-KW"/>
</dbReference>
<dbReference type="HOGENOM" id="CLU_035301_1_3_5"/>
<name>B8IAU5_METNO</name>
<dbReference type="OrthoDB" id="580775at2"/>
<dbReference type="InterPro" id="IPR000873">
    <property type="entry name" value="AMP-dep_synth/lig_dom"/>
</dbReference>
<evidence type="ECO:0000313" key="2">
    <source>
        <dbReference type="EMBL" id="ACL55338.1"/>
    </source>
</evidence>
<dbReference type="PANTHER" id="PTHR43845:SF1">
    <property type="entry name" value="BLR5969 PROTEIN"/>
    <property type="match status" value="1"/>
</dbReference>
<dbReference type="InterPro" id="IPR042099">
    <property type="entry name" value="ANL_N_sf"/>
</dbReference>
<proteinExistence type="predicted"/>
<protein>
    <submittedName>
        <fullName evidence="2">Putative phenylacetate-CoA ligase</fullName>
    </submittedName>
</protein>
<dbReference type="Pfam" id="PF00501">
    <property type="entry name" value="AMP-binding"/>
    <property type="match status" value="1"/>
</dbReference>
<feature type="domain" description="AMP-dependent synthetase/ligase" evidence="1">
    <location>
        <begin position="121"/>
        <end position="274"/>
    </location>
</feature>
<dbReference type="InterPro" id="IPR045851">
    <property type="entry name" value="AMP-bd_C_sf"/>
</dbReference>
<organism evidence="2 3">
    <name type="scientific">Methylobacterium nodulans (strain LMG 21967 / CNCM I-2342 / ORS 2060)</name>
    <dbReference type="NCBI Taxonomy" id="460265"/>
    <lineage>
        <taxon>Bacteria</taxon>
        <taxon>Pseudomonadati</taxon>
        <taxon>Pseudomonadota</taxon>
        <taxon>Alphaproteobacteria</taxon>
        <taxon>Hyphomicrobiales</taxon>
        <taxon>Methylobacteriaceae</taxon>
        <taxon>Methylobacterium</taxon>
    </lineage>
</organism>
<dbReference type="Proteomes" id="UP000008207">
    <property type="component" value="Chromosome"/>
</dbReference>
<dbReference type="Gene3D" id="3.30.300.30">
    <property type="match status" value="1"/>
</dbReference>
<dbReference type="EMBL" id="CP001349">
    <property type="protein sequence ID" value="ACL55338.1"/>
    <property type="molecule type" value="Genomic_DNA"/>
</dbReference>
<keyword evidence="3" id="KW-1185">Reference proteome</keyword>
<dbReference type="SUPFAM" id="SSF56801">
    <property type="entry name" value="Acetyl-CoA synthetase-like"/>
    <property type="match status" value="1"/>
</dbReference>